<evidence type="ECO:0000256" key="1">
    <source>
        <dbReference type="SAM" id="MobiDB-lite"/>
    </source>
</evidence>
<feature type="compositionally biased region" description="Basic and acidic residues" evidence="1">
    <location>
        <begin position="285"/>
        <end position="294"/>
    </location>
</feature>
<feature type="compositionally biased region" description="Low complexity" evidence="1">
    <location>
        <begin position="45"/>
        <end position="117"/>
    </location>
</feature>
<keyword evidence="2" id="KW-1133">Transmembrane helix</keyword>
<gene>
    <name evidence="3" type="ORF">PDIGIT_LOCUS9411</name>
</gene>
<evidence type="ECO:0000256" key="2">
    <source>
        <dbReference type="SAM" id="Phobius"/>
    </source>
</evidence>
<dbReference type="OrthoDB" id="3935400at2759"/>
<feature type="transmembrane region" description="Helical" evidence="2">
    <location>
        <begin position="166"/>
        <end position="188"/>
    </location>
</feature>
<dbReference type="EMBL" id="CAOQHR010000006">
    <property type="protein sequence ID" value="CAI6336315.1"/>
    <property type="molecule type" value="Genomic_DNA"/>
</dbReference>
<sequence length="386" mass="40560">MLPRDVQWLHAHQGKKEEGDDDDSGHPPLVTGDILTSGSDDHRTSAPPSSPAMSFPTSAVGPNPIGQNSPIGPPINNNNPWASAASSWSKFQESQLTKSTQSSPPSTFQTLTSSSTSNQAYSELNTPPVTKTSSSSNGAFTTSGADDAADTRPGYDHKKHASQTPIYAAAAVSVLTFAIMGFIIYFCMRKRKRQNQALAAVTVPQSQMKQRDGTAQALEIQAYMAATTAPPTSLTREPSYTAPPSGSPPPHTPPPVILGPISAGSNGNYFTGIDTSDLVSITSNDQHRPADLDRSNAVGLGNPFADSNSLNEEPPPPYRPRSVFLASSRGSLAPSSSSVASSSHNRGLEGDGVAGVRSPFDDAHGVFDDSDSFVSTRSDALLRGRP</sequence>
<accession>A0A9W4UI04</accession>
<organism evidence="3 4">
    <name type="scientific">Periconia digitata</name>
    <dbReference type="NCBI Taxonomy" id="1303443"/>
    <lineage>
        <taxon>Eukaryota</taxon>
        <taxon>Fungi</taxon>
        <taxon>Dikarya</taxon>
        <taxon>Ascomycota</taxon>
        <taxon>Pezizomycotina</taxon>
        <taxon>Dothideomycetes</taxon>
        <taxon>Pleosporomycetidae</taxon>
        <taxon>Pleosporales</taxon>
        <taxon>Massarineae</taxon>
        <taxon>Periconiaceae</taxon>
        <taxon>Periconia</taxon>
    </lineage>
</organism>
<protein>
    <submittedName>
        <fullName evidence="3">Uncharacterized protein</fullName>
    </submittedName>
</protein>
<feature type="region of interest" description="Disordered" evidence="1">
    <location>
        <begin position="229"/>
        <end position="260"/>
    </location>
</feature>
<name>A0A9W4UI04_9PLEO</name>
<keyword evidence="2" id="KW-0472">Membrane</keyword>
<reference evidence="3" key="1">
    <citation type="submission" date="2023-01" db="EMBL/GenBank/DDBJ databases">
        <authorList>
            <person name="Van Ghelder C."/>
            <person name="Rancurel C."/>
        </authorList>
    </citation>
    <scope>NUCLEOTIDE SEQUENCE</scope>
    <source>
        <strain evidence="3">CNCM I-4278</strain>
    </source>
</reference>
<proteinExistence type="predicted"/>
<evidence type="ECO:0000313" key="3">
    <source>
        <dbReference type="EMBL" id="CAI6336315.1"/>
    </source>
</evidence>
<feature type="region of interest" description="Disordered" evidence="1">
    <location>
        <begin position="1"/>
        <end position="159"/>
    </location>
</feature>
<feature type="compositionally biased region" description="Polar residues" evidence="1">
    <location>
        <begin position="118"/>
        <end position="144"/>
    </location>
</feature>
<dbReference type="AlphaFoldDB" id="A0A9W4UI04"/>
<keyword evidence="4" id="KW-1185">Reference proteome</keyword>
<feature type="region of interest" description="Disordered" evidence="1">
    <location>
        <begin position="285"/>
        <end position="386"/>
    </location>
</feature>
<feature type="compositionally biased region" description="Low complexity" evidence="1">
    <location>
        <begin position="326"/>
        <end position="343"/>
    </location>
</feature>
<dbReference type="Proteomes" id="UP001152607">
    <property type="component" value="Unassembled WGS sequence"/>
</dbReference>
<keyword evidence="2" id="KW-0812">Transmembrane</keyword>
<evidence type="ECO:0000313" key="4">
    <source>
        <dbReference type="Proteomes" id="UP001152607"/>
    </source>
</evidence>
<comment type="caution">
    <text evidence="3">The sequence shown here is derived from an EMBL/GenBank/DDBJ whole genome shotgun (WGS) entry which is preliminary data.</text>
</comment>
<feature type="compositionally biased region" description="Pro residues" evidence="1">
    <location>
        <begin position="245"/>
        <end position="257"/>
    </location>
</feature>